<comment type="caution">
    <text evidence="2">The sequence shown here is derived from an EMBL/GenBank/DDBJ whole genome shotgun (WGS) entry which is preliminary data.</text>
</comment>
<evidence type="ECO:0000256" key="1">
    <source>
        <dbReference type="SAM" id="MobiDB-lite"/>
    </source>
</evidence>
<feature type="compositionally biased region" description="Acidic residues" evidence="1">
    <location>
        <begin position="1274"/>
        <end position="1286"/>
    </location>
</feature>
<reference evidence="2" key="1">
    <citation type="submission" date="2022-01" db="EMBL/GenBank/DDBJ databases">
        <title>Comparative genomics reveals a dynamic genome evolution in the ectomycorrhizal milk-cap (Lactarius) mushrooms.</title>
        <authorList>
            <consortium name="DOE Joint Genome Institute"/>
            <person name="Lebreton A."/>
            <person name="Tang N."/>
            <person name="Kuo A."/>
            <person name="LaButti K."/>
            <person name="Drula E."/>
            <person name="Barry K."/>
            <person name="Clum A."/>
            <person name="Lipzen A."/>
            <person name="Mousain D."/>
            <person name="Ng V."/>
            <person name="Wang R."/>
            <person name="Wang X."/>
            <person name="Dai Y."/>
            <person name="Henrissat B."/>
            <person name="Grigoriev I.V."/>
            <person name="Guerin-Laguette A."/>
            <person name="Yu F."/>
            <person name="Martin F.M."/>
        </authorList>
    </citation>
    <scope>NUCLEOTIDE SEQUENCE</scope>
    <source>
        <strain evidence="2">QP</strain>
    </source>
</reference>
<evidence type="ECO:0000313" key="2">
    <source>
        <dbReference type="EMBL" id="KAH8977094.1"/>
    </source>
</evidence>
<dbReference type="Proteomes" id="UP001201163">
    <property type="component" value="Unassembled WGS sequence"/>
</dbReference>
<feature type="region of interest" description="Disordered" evidence="1">
    <location>
        <begin position="1272"/>
        <end position="1291"/>
    </location>
</feature>
<organism evidence="2 3">
    <name type="scientific">Lactarius akahatsu</name>
    <dbReference type="NCBI Taxonomy" id="416441"/>
    <lineage>
        <taxon>Eukaryota</taxon>
        <taxon>Fungi</taxon>
        <taxon>Dikarya</taxon>
        <taxon>Basidiomycota</taxon>
        <taxon>Agaricomycotina</taxon>
        <taxon>Agaricomycetes</taxon>
        <taxon>Russulales</taxon>
        <taxon>Russulaceae</taxon>
        <taxon>Lactarius</taxon>
    </lineage>
</organism>
<feature type="compositionally biased region" description="Low complexity" evidence="1">
    <location>
        <begin position="514"/>
        <end position="530"/>
    </location>
</feature>
<protein>
    <submittedName>
        <fullName evidence="2">Uncharacterized protein</fullName>
    </submittedName>
</protein>
<evidence type="ECO:0000313" key="3">
    <source>
        <dbReference type="Proteomes" id="UP001201163"/>
    </source>
</evidence>
<feature type="compositionally biased region" description="Pro residues" evidence="1">
    <location>
        <begin position="531"/>
        <end position="543"/>
    </location>
</feature>
<accession>A0AAD4L739</accession>
<name>A0AAD4L739_9AGAM</name>
<gene>
    <name evidence="2" type="ORF">EDB92DRAFT_2002633</name>
</gene>
<sequence>MSAASELHAPGVVTDLTADKFGDVNLWIGKGKRYHDVPSYVSDELCRRTSALPTATSLLPPPSLPVSLLLNFAIPPVTQSIQGVNPEDIFSHNNATHTSSECLRLPFPSRDLLNMLRAHAGQAMLDGKISIQHWEEGSIFLPFDALGAWALIVEANMAKRAWSDALGWMNKHQDYIPAQSISRVMTVLRTVPWKDYIKGLGSGLKIVPSDFAAHILMSPLLETTPIAHNYMDKAPQSAIRLGSIISSCPTDIRVIAVAFSPPDHWACLLIDFHARTIAWGDSMRRDLPVGFEKHLRAWLGHFCPQKSCRIPLSTITEPTVDVIPLLPVVSPSLSHATDIVTSDLSMPMPSSPLVPLTVKNVKRSLTPSTLNAAPARTKRARTLAYPPTGTQAQVQAQVQVRITVPTGNSKQALSKRKANESVDSGTFVRDTKRWNEYKKKLAELDANFEVDESDTRRARYVKHSICGGWYVMSAPYEKEQFKKHTDGCSYSTGMGGMKTLERFGVVVLPASARSNLGSNGSSTSSSTPSQPNSPSPVPTPLPCPGLAERDNIHLCQYFTRTSVASAGGKDLHTVARSLFSEEFKKLSSEKKELVWLKQKQTHRWTVDHLMKTVHAFGKNPCEGDAQTASDGSLEPCNACKALLMLPAFKKAIARKPATNKNRAYIPHVYQPVEIGKMYSLGFSELINGTSSHSETLTQFVGQVVAGNFDDKPVFLNMVQVLTNQAERRVQGRGLQNMKYPPAFDDWCHELLCIRPEAYRSFRQQFAGRTERSFLDKRSKSPGFRQGISSQVLERALKHLEDYGYPVNAPLALSVDDTKLLPTFRPYYDKHEDKWFLVGNAGDPLEIADVDALASQIECSRGLLATKLRLWVLQIPLPHVPPLILAVMPLASSTDATTLADMECRLLDILLASEKSLCIISLGSDGSVIEREARRILVRSGFAESITHTIPHPGHSPQSEVINISLLYVHGQYITVIQDPKHCRKTGRNNLFSGARLLVLGNFPIYYEQVRSLASKDDSPLYWRDVDRLDRQDDRAAARLFSAPFLEYCVSQHGSANLGLPIYLFIIGELIDAYENRNILHAERVKMVLRVQFFKAMWKSFLQRSGYPENRYFISAAADDIIDILVEGLIGLVFIHRDHLDAVFPLLPWMHGSEGNEHVFGLLRSLIPDFTMLDVLRMIPKLNVRLMAACKAKNVKTDFRRTAAGYSHTYFDAGGIPLGILSKFPSDHEIAQVAVLAFDEASTLWDILGYYHASGHVPVSPHQTVAESATCISAPDEDGDTLDEPEDAPSQAPDRRALQDALDSSNQLSGLDSQAQARLNEYTYAAACLNFADQERIESLPDEDPNTQAVLMQRVLEILMEVEHLTPTEQVLVQDNLTNIGSHNMGSSTGISGQLSTLDPTLESESFSELSTLVHIRFKHQSEEEACSVRVARTGCSQGLGKVASSDPDKLPFSHKPKGAASPPDSERQRLSQKINEIVRASSDLAQTGSTGLNRRNRWTTERAAAGSFPAGSDSMASGNTANAQAAARRSANSIVKLRANAFASLKNAESLASAKIGILLSLTNGCFGLAVVNDNLVLVEVLTMYEKSGAKNAKHSWTSSTTSIGALSFLGVRCYQHIRQRQFRTMECMATRTMRFAHLPSLAFLSIVPPSMVRRSTASHFLELLPGPFENIFQGLNSDSQAVLMAVRGLLRPSRRNRVVEGNAIDDADD</sequence>
<keyword evidence="3" id="KW-1185">Reference proteome</keyword>
<dbReference type="EMBL" id="JAKELL010000369">
    <property type="protein sequence ID" value="KAH8977094.1"/>
    <property type="molecule type" value="Genomic_DNA"/>
</dbReference>
<feature type="region of interest" description="Disordered" evidence="1">
    <location>
        <begin position="514"/>
        <end position="543"/>
    </location>
</feature>
<proteinExistence type="predicted"/>
<feature type="region of interest" description="Disordered" evidence="1">
    <location>
        <begin position="1438"/>
        <end position="1470"/>
    </location>
</feature>